<comment type="subcellular location">
    <subcellularLocation>
        <location evidence="1">Nucleus</location>
    </subcellularLocation>
</comment>
<keyword evidence="4" id="KW-0479">Metal-binding</keyword>
<dbReference type="eggNOG" id="KOG3014">
    <property type="taxonomic scope" value="Eukaryota"/>
</dbReference>
<evidence type="ECO:0000313" key="13">
    <source>
        <dbReference type="EMBL" id="EDW37722.1"/>
    </source>
</evidence>
<keyword evidence="3" id="KW-0808">Transferase</keyword>
<evidence type="ECO:0000256" key="7">
    <source>
        <dbReference type="ARBA" id="ARBA00023242"/>
    </source>
</evidence>
<dbReference type="Pfam" id="PF13878">
    <property type="entry name" value="zf-C2H2_3"/>
    <property type="match status" value="1"/>
</dbReference>
<feature type="region of interest" description="Disordered" evidence="10">
    <location>
        <begin position="101"/>
        <end position="132"/>
    </location>
</feature>
<keyword evidence="5" id="KW-0863">Zinc-finger</keyword>
<evidence type="ECO:0000256" key="5">
    <source>
        <dbReference type="ARBA" id="ARBA00022771"/>
    </source>
</evidence>
<evidence type="ECO:0000256" key="4">
    <source>
        <dbReference type="ARBA" id="ARBA00022723"/>
    </source>
</evidence>
<evidence type="ECO:0000313" key="14">
    <source>
        <dbReference type="Proteomes" id="UP000008744"/>
    </source>
</evidence>
<evidence type="ECO:0000256" key="8">
    <source>
        <dbReference type="ARBA" id="ARBA00023306"/>
    </source>
</evidence>
<dbReference type="PANTHER" id="PTHR45884">
    <property type="entry name" value="N-ACETYLTRANSFERASE ECO"/>
    <property type="match status" value="1"/>
</dbReference>
<dbReference type="InterPro" id="IPR016181">
    <property type="entry name" value="Acyl_CoA_acyltransferase"/>
</dbReference>
<dbReference type="OrthoDB" id="428854at2759"/>
<dbReference type="SMR" id="B4HAU0"/>
<feature type="domain" description="N-acetyltransferase ESCO acetyl-transferase" evidence="12">
    <location>
        <begin position="317"/>
        <end position="384"/>
    </location>
</feature>
<dbReference type="Proteomes" id="UP000008744">
    <property type="component" value="Unassembled WGS sequence"/>
</dbReference>
<dbReference type="CDD" id="cd04301">
    <property type="entry name" value="NAT_SF"/>
    <property type="match status" value="1"/>
</dbReference>
<evidence type="ECO:0000259" key="12">
    <source>
        <dbReference type="Pfam" id="PF13880"/>
    </source>
</evidence>
<dbReference type="InterPro" id="IPR028009">
    <property type="entry name" value="ESCO_Acetyltransf_dom"/>
</dbReference>
<dbReference type="SUPFAM" id="SSF55729">
    <property type="entry name" value="Acyl-CoA N-acyltransferases (Nat)"/>
    <property type="match status" value="1"/>
</dbReference>
<name>B4HAU0_DROPE</name>
<proteinExistence type="inferred from homology"/>
<feature type="domain" description="N-acetyltransferase ESCO zinc-finger" evidence="11">
    <location>
        <begin position="173"/>
        <end position="211"/>
    </location>
</feature>
<comment type="similarity">
    <text evidence="2">Belongs to the acetyltransferase family. ECO subfamily.</text>
</comment>
<dbReference type="AlphaFoldDB" id="B4HAU0"/>
<accession>B4HAU0</accession>
<dbReference type="Pfam" id="PF13880">
    <property type="entry name" value="Acetyltransf_13"/>
    <property type="match status" value="1"/>
</dbReference>
<dbReference type="OMA" id="RKIRQFN"/>
<reference evidence="13 14" key="1">
    <citation type="journal article" date="2007" name="Nature">
        <title>Evolution of genes and genomes on the Drosophila phylogeny.</title>
        <authorList>
            <consortium name="Drosophila 12 Genomes Consortium"/>
            <person name="Clark A.G."/>
            <person name="Eisen M.B."/>
            <person name="Smith D.R."/>
            <person name="Bergman C.M."/>
            <person name="Oliver B."/>
            <person name="Markow T.A."/>
            <person name="Kaufman T.C."/>
            <person name="Kellis M."/>
            <person name="Gelbart W."/>
            <person name="Iyer V.N."/>
            <person name="Pollard D.A."/>
            <person name="Sackton T.B."/>
            <person name="Larracuente A.M."/>
            <person name="Singh N.D."/>
            <person name="Abad J.P."/>
            <person name="Abt D.N."/>
            <person name="Adryan B."/>
            <person name="Aguade M."/>
            <person name="Akashi H."/>
            <person name="Anderson W.W."/>
            <person name="Aquadro C.F."/>
            <person name="Ardell D.H."/>
            <person name="Arguello R."/>
            <person name="Artieri C.G."/>
            <person name="Barbash D.A."/>
            <person name="Barker D."/>
            <person name="Barsanti P."/>
            <person name="Batterham P."/>
            <person name="Batzoglou S."/>
            <person name="Begun D."/>
            <person name="Bhutkar A."/>
            <person name="Blanco E."/>
            <person name="Bosak S.A."/>
            <person name="Bradley R.K."/>
            <person name="Brand A.D."/>
            <person name="Brent M.R."/>
            <person name="Brooks A.N."/>
            <person name="Brown R.H."/>
            <person name="Butlin R.K."/>
            <person name="Caggese C."/>
            <person name="Calvi B.R."/>
            <person name="Bernardo de Carvalho A."/>
            <person name="Caspi A."/>
            <person name="Castrezana S."/>
            <person name="Celniker S.E."/>
            <person name="Chang J.L."/>
            <person name="Chapple C."/>
            <person name="Chatterji S."/>
            <person name="Chinwalla A."/>
            <person name="Civetta A."/>
            <person name="Clifton S.W."/>
            <person name="Comeron J.M."/>
            <person name="Costello J.C."/>
            <person name="Coyne J.A."/>
            <person name="Daub J."/>
            <person name="David R.G."/>
            <person name="Delcher A.L."/>
            <person name="Delehaunty K."/>
            <person name="Do C.B."/>
            <person name="Ebling H."/>
            <person name="Edwards K."/>
            <person name="Eickbush T."/>
            <person name="Evans J.D."/>
            <person name="Filipski A."/>
            <person name="Findeiss S."/>
            <person name="Freyhult E."/>
            <person name="Fulton L."/>
            <person name="Fulton R."/>
            <person name="Garcia A.C."/>
            <person name="Gardiner A."/>
            <person name="Garfield D.A."/>
            <person name="Garvin B.E."/>
            <person name="Gibson G."/>
            <person name="Gilbert D."/>
            <person name="Gnerre S."/>
            <person name="Godfrey J."/>
            <person name="Good R."/>
            <person name="Gotea V."/>
            <person name="Gravely B."/>
            <person name="Greenberg A.J."/>
            <person name="Griffiths-Jones S."/>
            <person name="Gross S."/>
            <person name="Guigo R."/>
            <person name="Gustafson E.A."/>
            <person name="Haerty W."/>
            <person name="Hahn M.W."/>
            <person name="Halligan D.L."/>
            <person name="Halpern A.L."/>
            <person name="Halter G.M."/>
            <person name="Han M.V."/>
            <person name="Heger A."/>
            <person name="Hillier L."/>
            <person name="Hinrichs A.S."/>
            <person name="Holmes I."/>
            <person name="Hoskins R.A."/>
            <person name="Hubisz M.J."/>
            <person name="Hultmark D."/>
            <person name="Huntley M.A."/>
            <person name="Jaffe D.B."/>
            <person name="Jagadeeshan S."/>
            <person name="Jeck W.R."/>
            <person name="Johnson J."/>
            <person name="Jones C.D."/>
            <person name="Jordan W.C."/>
            <person name="Karpen G.H."/>
            <person name="Kataoka E."/>
            <person name="Keightley P.D."/>
            <person name="Kheradpour P."/>
            <person name="Kirkness E.F."/>
            <person name="Koerich L.B."/>
            <person name="Kristiansen K."/>
            <person name="Kudrna D."/>
            <person name="Kulathinal R.J."/>
            <person name="Kumar S."/>
            <person name="Kwok R."/>
            <person name="Lander E."/>
            <person name="Langley C.H."/>
            <person name="Lapoint R."/>
            <person name="Lazzaro B.P."/>
            <person name="Lee S.J."/>
            <person name="Levesque L."/>
            <person name="Li R."/>
            <person name="Lin C.F."/>
            <person name="Lin M.F."/>
            <person name="Lindblad-Toh K."/>
            <person name="Llopart A."/>
            <person name="Long M."/>
            <person name="Low L."/>
            <person name="Lozovsky E."/>
            <person name="Lu J."/>
            <person name="Luo M."/>
            <person name="Machado C.A."/>
            <person name="Makalowski W."/>
            <person name="Marzo M."/>
            <person name="Matsuda M."/>
            <person name="Matzkin L."/>
            <person name="McAllister B."/>
            <person name="McBride C.S."/>
            <person name="McKernan B."/>
            <person name="McKernan K."/>
            <person name="Mendez-Lago M."/>
            <person name="Minx P."/>
            <person name="Mollenhauer M.U."/>
            <person name="Montooth K."/>
            <person name="Mount S.M."/>
            <person name="Mu X."/>
            <person name="Myers E."/>
            <person name="Negre B."/>
            <person name="Newfeld S."/>
            <person name="Nielsen R."/>
            <person name="Noor M.A."/>
            <person name="O'Grady P."/>
            <person name="Pachter L."/>
            <person name="Papaceit M."/>
            <person name="Parisi M.J."/>
            <person name="Parisi M."/>
            <person name="Parts L."/>
            <person name="Pedersen J.S."/>
            <person name="Pesole G."/>
            <person name="Phillippy A.M."/>
            <person name="Ponting C.P."/>
            <person name="Pop M."/>
            <person name="Porcelli D."/>
            <person name="Powell J.R."/>
            <person name="Prohaska S."/>
            <person name="Pruitt K."/>
            <person name="Puig M."/>
            <person name="Quesneville H."/>
            <person name="Ram K.R."/>
            <person name="Rand D."/>
            <person name="Rasmussen M.D."/>
            <person name="Reed L.K."/>
            <person name="Reenan R."/>
            <person name="Reily A."/>
            <person name="Remington K.A."/>
            <person name="Rieger T.T."/>
            <person name="Ritchie M.G."/>
            <person name="Robin C."/>
            <person name="Rogers Y.H."/>
            <person name="Rohde C."/>
            <person name="Rozas J."/>
            <person name="Rubenfield M.J."/>
            <person name="Ruiz A."/>
            <person name="Russo S."/>
            <person name="Salzberg S.L."/>
            <person name="Sanchez-Gracia A."/>
            <person name="Saranga D.J."/>
            <person name="Sato H."/>
            <person name="Schaeffer S.W."/>
            <person name="Schatz M.C."/>
            <person name="Schlenke T."/>
            <person name="Schwartz R."/>
            <person name="Segarra C."/>
            <person name="Singh R.S."/>
            <person name="Sirot L."/>
            <person name="Sirota M."/>
            <person name="Sisneros N.B."/>
            <person name="Smith C.D."/>
            <person name="Smith T.F."/>
            <person name="Spieth J."/>
            <person name="Stage D.E."/>
            <person name="Stark A."/>
            <person name="Stephan W."/>
            <person name="Strausberg R.L."/>
            <person name="Strempel S."/>
            <person name="Sturgill D."/>
            <person name="Sutton G."/>
            <person name="Sutton G.G."/>
            <person name="Tao W."/>
            <person name="Teichmann S."/>
            <person name="Tobari Y.N."/>
            <person name="Tomimura Y."/>
            <person name="Tsolas J.M."/>
            <person name="Valente V.L."/>
            <person name="Venter E."/>
            <person name="Venter J.C."/>
            <person name="Vicario S."/>
            <person name="Vieira F.G."/>
            <person name="Vilella A.J."/>
            <person name="Villasante A."/>
            <person name="Walenz B."/>
            <person name="Wang J."/>
            <person name="Wasserman M."/>
            <person name="Watts T."/>
            <person name="Wilson D."/>
            <person name="Wilson R.K."/>
            <person name="Wing R.A."/>
            <person name="Wolfner M.F."/>
            <person name="Wong A."/>
            <person name="Wong G.K."/>
            <person name="Wu C.I."/>
            <person name="Wu G."/>
            <person name="Yamamoto D."/>
            <person name="Yang H.P."/>
            <person name="Yang S.P."/>
            <person name="Yorke J.A."/>
            <person name="Yoshida K."/>
            <person name="Zdobnov E."/>
            <person name="Zhang P."/>
            <person name="Zhang Y."/>
            <person name="Zimin A.V."/>
            <person name="Baldwin J."/>
            <person name="Abdouelleil A."/>
            <person name="Abdulkadir J."/>
            <person name="Abebe A."/>
            <person name="Abera B."/>
            <person name="Abreu J."/>
            <person name="Acer S.C."/>
            <person name="Aftuck L."/>
            <person name="Alexander A."/>
            <person name="An P."/>
            <person name="Anderson E."/>
            <person name="Anderson S."/>
            <person name="Arachi H."/>
            <person name="Azer M."/>
            <person name="Bachantsang P."/>
            <person name="Barry A."/>
            <person name="Bayul T."/>
            <person name="Berlin A."/>
            <person name="Bessette D."/>
            <person name="Bloom T."/>
            <person name="Blye J."/>
            <person name="Boguslavskiy L."/>
            <person name="Bonnet C."/>
            <person name="Boukhgalter B."/>
            <person name="Bourzgui I."/>
            <person name="Brown A."/>
            <person name="Cahill P."/>
            <person name="Channer S."/>
            <person name="Cheshatsang Y."/>
            <person name="Chuda L."/>
            <person name="Citroen M."/>
            <person name="Collymore A."/>
            <person name="Cooke P."/>
            <person name="Costello M."/>
            <person name="D'Aco K."/>
            <person name="Daza R."/>
            <person name="De Haan G."/>
            <person name="DeGray S."/>
            <person name="DeMaso C."/>
            <person name="Dhargay N."/>
            <person name="Dooley K."/>
            <person name="Dooley E."/>
            <person name="Doricent M."/>
            <person name="Dorje P."/>
            <person name="Dorjee K."/>
            <person name="Dupes A."/>
            <person name="Elong R."/>
            <person name="Falk J."/>
            <person name="Farina A."/>
            <person name="Faro S."/>
            <person name="Ferguson D."/>
            <person name="Fisher S."/>
            <person name="Foley C.D."/>
            <person name="Franke A."/>
            <person name="Friedrich D."/>
            <person name="Gadbois L."/>
            <person name="Gearin G."/>
            <person name="Gearin C.R."/>
            <person name="Giannoukos G."/>
            <person name="Goode T."/>
            <person name="Graham J."/>
            <person name="Grandbois E."/>
            <person name="Grewal S."/>
            <person name="Gyaltsen K."/>
            <person name="Hafez N."/>
            <person name="Hagos B."/>
            <person name="Hall J."/>
            <person name="Henson C."/>
            <person name="Hollinger A."/>
            <person name="Honan T."/>
            <person name="Huard M.D."/>
            <person name="Hughes L."/>
            <person name="Hurhula B."/>
            <person name="Husby M.E."/>
            <person name="Kamat A."/>
            <person name="Kanga B."/>
            <person name="Kashin S."/>
            <person name="Khazanovich D."/>
            <person name="Kisner P."/>
            <person name="Lance K."/>
            <person name="Lara M."/>
            <person name="Lee W."/>
            <person name="Lennon N."/>
            <person name="Letendre F."/>
            <person name="LeVine R."/>
            <person name="Lipovsky A."/>
            <person name="Liu X."/>
            <person name="Liu J."/>
            <person name="Liu S."/>
            <person name="Lokyitsang T."/>
            <person name="Lokyitsang Y."/>
            <person name="Lubonja R."/>
            <person name="Lui A."/>
            <person name="MacDonald P."/>
            <person name="Magnisalis V."/>
            <person name="Maru K."/>
            <person name="Matthews C."/>
            <person name="McCusker W."/>
            <person name="McDonough S."/>
            <person name="Mehta T."/>
            <person name="Meldrim J."/>
            <person name="Meneus L."/>
            <person name="Mihai O."/>
            <person name="Mihalev A."/>
            <person name="Mihova T."/>
            <person name="Mittelman R."/>
            <person name="Mlenga V."/>
            <person name="Montmayeur A."/>
            <person name="Mulrain L."/>
            <person name="Navidi A."/>
            <person name="Naylor J."/>
            <person name="Negash T."/>
            <person name="Nguyen T."/>
            <person name="Nguyen N."/>
            <person name="Nicol R."/>
            <person name="Norbu C."/>
            <person name="Norbu N."/>
            <person name="Novod N."/>
            <person name="O'Neill B."/>
            <person name="Osman S."/>
            <person name="Markiewicz E."/>
            <person name="Oyono O.L."/>
            <person name="Patti C."/>
            <person name="Phunkhang P."/>
            <person name="Pierre F."/>
            <person name="Priest M."/>
            <person name="Raghuraman S."/>
            <person name="Rege F."/>
            <person name="Reyes R."/>
            <person name="Rise C."/>
            <person name="Rogov P."/>
            <person name="Ross K."/>
            <person name="Ryan E."/>
            <person name="Settipalli S."/>
            <person name="Shea T."/>
            <person name="Sherpa N."/>
            <person name="Shi L."/>
            <person name="Shih D."/>
            <person name="Sparrow T."/>
            <person name="Spaulding J."/>
            <person name="Stalker J."/>
            <person name="Stange-Thomann N."/>
            <person name="Stavropoulos S."/>
            <person name="Stone C."/>
            <person name="Strader C."/>
            <person name="Tesfaye S."/>
            <person name="Thomson T."/>
            <person name="Thoulutsang Y."/>
            <person name="Thoulutsang D."/>
            <person name="Topham K."/>
            <person name="Topping I."/>
            <person name="Tsamla T."/>
            <person name="Vassiliev H."/>
            <person name="Vo A."/>
            <person name="Wangchuk T."/>
            <person name="Wangdi T."/>
            <person name="Weiand M."/>
            <person name="Wilkinson J."/>
            <person name="Wilson A."/>
            <person name="Yadav S."/>
            <person name="Young G."/>
            <person name="Yu Q."/>
            <person name="Zembek L."/>
            <person name="Zhong D."/>
            <person name="Zimmer A."/>
            <person name="Zwirko Z."/>
            <person name="Jaffe D.B."/>
            <person name="Alvarez P."/>
            <person name="Brockman W."/>
            <person name="Butler J."/>
            <person name="Chin C."/>
            <person name="Gnerre S."/>
            <person name="Grabherr M."/>
            <person name="Kleber M."/>
            <person name="Mauceli E."/>
            <person name="MacCallum I."/>
        </authorList>
    </citation>
    <scope>NUCLEOTIDE SEQUENCE [LARGE SCALE GENOMIC DNA]</scope>
    <source>
        <strain evidence="14">MSH-3 / Tucson 14011-0111.49</strain>
    </source>
</reference>
<evidence type="ECO:0000259" key="11">
    <source>
        <dbReference type="Pfam" id="PF13878"/>
    </source>
</evidence>
<dbReference type="GO" id="GO:0005634">
    <property type="term" value="C:nucleus"/>
    <property type="evidence" value="ECO:0007669"/>
    <property type="project" value="UniProtKB-SubCell"/>
</dbReference>
<evidence type="ECO:0000256" key="6">
    <source>
        <dbReference type="ARBA" id="ARBA00022833"/>
    </source>
</evidence>
<dbReference type="InterPro" id="IPR028005">
    <property type="entry name" value="AcTrfase_ESCO_Znf_dom"/>
</dbReference>
<evidence type="ECO:0000256" key="3">
    <source>
        <dbReference type="ARBA" id="ARBA00022679"/>
    </source>
</evidence>
<dbReference type="GO" id="GO:0000785">
    <property type="term" value="C:chromatin"/>
    <property type="evidence" value="ECO:0007669"/>
    <property type="project" value="TreeGrafter"/>
</dbReference>
<evidence type="ECO:0000256" key="10">
    <source>
        <dbReference type="SAM" id="MobiDB-lite"/>
    </source>
</evidence>
<dbReference type="HOGENOM" id="CLU_716251_0_0_1"/>
<dbReference type="GO" id="GO:0008270">
    <property type="term" value="F:zinc ion binding"/>
    <property type="evidence" value="ECO:0007669"/>
    <property type="project" value="UniProtKB-KW"/>
</dbReference>
<evidence type="ECO:0000256" key="1">
    <source>
        <dbReference type="ARBA" id="ARBA00004123"/>
    </source>
</evidence>
<dbReference type="EMBL" id="CH479244">
    <property type="protein sequence ID" value="EDW37722.1"/>
    <property type="molecule type" value="Genomic_DNA"/>
</dbReference>
<organism evidence="14">
    <name type="scientific">Drosophila persimilis</name>
    <name type="common">Fruit fly</name>
    <dbReference type="NCBI Taxonomy" id="7234"/>
    <lineage>
        <taxon>Eukaryota</taxon>
        <taxon>Metazoa</taxon>
        <taxon>Ecdysozoa</taxon>
        <taxon>Arthropoda</taxon>
        <taxon>Hexapoda</taxon>
        <taxon>Insecta</taxon>
        <taxon>Pterygota</taxon>
        <taxon>Neoptera</taxon>
        <taxon>Endopterygota</taxon>
        <taxon>Diptera</taxon>
        <taxon>Brachycera</taxon>
        <taxon>Muscomorpha</taxon>
        <taxon>Ephydroidea</taxon>
        <taxon>Drosophilidae</taxon>
        <taxon>Drosophila</taxon>
        <taxon>Sophophora</taxon>
    </lineage>
</organism>
<dbReference type="GO" id="GO:0061733">
    <property type="term" value="F:protein-lysine-acetyltransferase activity"/>
    <property type="evidence" value="ECO:0007669"/>
    <property type="project" value="TreeGrafter"/>
</dbReference>
<keyword evidence="8" id="KW-0131">Cell cycle</keyword>
<dbReference type="PhylomeDB" id="B4HAU0"/>
<keyword evidence="14" id="KW-1185">Reference proteome</keyword>
<evidence type="ECO:0000256" key="9">
    <source>
        <dbReference type="ARBA" id="ARBA00023315"/>
    </source>
</evidence>
<protein>
    <submittedName>
        <fullName evidence="13">GL21143</fullName>
    </submittedName>
</protein>
<sequence>MEVEEVPEMVDYRHKLINTESVHDHDPESDPFAKFRQRLPYNTDDPETMEQQKILLEFLISNNICTDEYFEYFIGDPESHKEEATRIVDQLYMVVHAEQSAQEAPMRSEAEAVVEKAPTPEPQPQEQPSDPAVIKPKLFPIFTQRLQPVPQKCTRRKPDTSMRLQSAATGSGQYQIDAGQKAFGARQCQQCGLVYTVHEPEEEKLHREYHNSIHVLRFKGWLDEDIVGVYPEWASDGRIIRINQNAPALRLERLKDLIGVVDKELGYSSYIVPKVFYAFFAIRKQQIVGFCLVQPLTQAHRFIQVDGTDYFSEDTYEASCGVSRIWVSPLNRRQGIASKLMRTVQSHTILGQEISMDRIAFSTPTDDGRALARHITRTDNFLTYDQ</sequence>
<gene>
    <name evidence="13" type="primary">Dper\GL21143</name>
    <name evidence="13" type="ORF">Dper_GL21143</name>
</gene>
<dbReference type="Gene3D" id="3.40.630.30">
    <property type="match status" value="1"/>
</dbReference>
<keyword evidence="6" id="KW-0862">Zinc</keyword>
<keyword evidence="7" id="KW-0539">Nucleus</keyword>
<evidence type="ECO:0000256" key="2">
    <source>
        <dbReference type="ARBA" id="ARBA00005816"/>
    </source>
</evidence>
<dbReference type="GO" id="GO:0007064">
    <property type="term" value="P:mitotic sister chromatid cohesion"/>
    <property type="evidence" value="ECO:0007669"/>
    <property type="project" value="EnsemblMetazoa"/>
</dbReference>
<dbReference type="PANTHER" id="PTHR45884:SF2">
    <property type="entry name" value="N-ACETYLTRANSFERASE ECO"/>
    <property type="match status" value="1"/>
</dbReference>
<dbReference type="KEGG" id="dpe:6602958"/>
<dbReference type="STRING" id="7234.B4HAU0"/>
<keyword evidence="9" id="KW-0012">Acyltransferase</keyword>